<evidence type="ECO:0000256" key="1">
    <source>
        <dbReference type="SAM" id="Coils"/>
    </source>
</evidence>
<dbReference type="InterPro" id="IPR011439">
    <property type="entry name" value="DUF1542"/>
</dbReference>
<proteinExistence type="predicted"/>
<dbReference type="Proteomes" id="UP000013365">
    <property type="component" value="Unassembled WGS sequence"/>
</dbReference>
<dbReference type="Pfam" id="PF07564">
    <property type="entry name" value="DUF1542"/>
    <property type="match status" value="4"/>
</dbReference>
<feature type="domain" description="DUF1542" evidence="3">
    <location>
        <begin position="1"/>
        <end position="70"/>
    </location>
</feature>
<dbReference type="AlphaFoldDB" id="R0N4S8"/>
<protein>
    <recommendedName>
        <fullName evidence="3">DUF1542 domain-containing protein</fullName>
    </recommendedName>
</protein>
<keyword evidence="1" id="KW-0175">Coiled coil</keyword>
<evidence type="ECO:0000313" key="5">
    <source>
        <dbReference type="Proteomes" id="UP000013365"/>
    </source>
</evidence>
<organism evidence="4 5">
    <name type="scientific">Streptococcus mitis 11/5</name>
    <dbReference type="NCBI Taxonomy" id="1239792"/>
    <lineage>
        <taxon>Bacteria</taxon>
        <taxon>Bacillati</taxon>
        <taxon>Bacillota</taxon>
        <taxon>Bacilli</taxon>
        <taxon>Lactobacillales</taxon>
        <taxon>Streptococcaceae</taxon>
        <taxon>Streptococcus</taxon>
        <taxon>Streptococcus mitis group</taxon>
    </lineage>
</organism>
<feature type="compositionally biased region" description="Polar residues" evidence="2">
    <location>
        <begin position="279"/>
        <end position="299"/>
    </location>
</feature>
<evidence type="ECO:0000259" key="3">
    <source>
        <dbReference type="Pfam" id="PF07564"/>
    </source>
</evidence>
<feature type="compositionally biased region" description="Polar residues" evidence="2">
    <location>
        <begin position="136"/>
        <end position="145"/>
    </location>
</feature>
<feature type="region of interest" description="Disordered" evidence="2">
    <location>
        <begin position="246"/>
        <end position="301"/>
    </location>
</feature>
<feature type="non-terminal residue" evidence="4">
    <location>
        <position position="331"/>
    </location>
</feature>
<accession>R0N4S8</accession>
<feature type="domain" description="DUF1542" evidence="3">
    <location>
        <begin position="226"/>
        <end position="301"/>
    </location>
</feature>
<feature type="compositionally biased region" description="Basic and acidic residues" evidence="2">
    <location>
        <begin position="254"/>
        <end position="269"/>
    </location>
</feature>
<gene>
    <name evidence="4" type="ORF">D064_09994</name>
</gene>
<feature type="domain" description="DUF1542" evidence="3">
    <location>
        <begin position="72"/>
        <end position="147"/>
    </location>
</feature>
<evidence type="ECO:0000256" key="2">
    <source>
        <dbReference type="SAM" id="MobiDB-lite"/>
    </source>
</evidence>
<feature type="domain" description="DUF1542" evidence="3">
    <location>
        <begin position="149"/>
        <end position="224"/>
    </location>
</feature>
<feature type="non-terminal residue" evidence="4">
    <location>
        <position position="1"/>
    </location>
</feature>
<feature type="region of interest" description="Disordered" evidence="2">
    <location>
        <begin position="132"/>
        <end position="155"/>
    </location>
</feature>
<evidence type="ECO:0000313" key="4">
    <source>
        <dbReference type="EMBL" id="EOB20133.1"/>
    </source>
</evidence>
<reference evidence="4 5" key="1">
    <citation type="submission" date="2013-04" db="EMBL/GenBank/DDBJ databases">
        <authorList>
            <person name="Ikryannikova L.N."/>
            <person name="Ilina E.N."/>
            <person name="Kostryukova E.S."/>
            <person name="Semashko T.A."/>
            <person name="Karpova I.Y.U."/>
            <person name="Larin A.K."/>
            <person name="Ischenko D.S."/>
            <person name="Alekseev D.G."/>
            <person name="Klimova E.A."/>
            <person name="Filimonova A.V."/>
            <person name="Savinova T.A."/>
            <person name="Filimonova O.Y.U."/>
            <person name="Dubovickaya V.A."/>
            <person name="Sidorenko S.V."/>
            <person name="Govorun V.M."/>
        </authorList>
    </citation>
    <scope>NUCLEOTIDE SEQUENCE [LARGE SCALE GENOMIC DNA]</scope>
    <source>
        <strain evidence="4 5">11/5</strain>
    </source>
</reference>
<comment type="caution">
    <text evidence="4">The sequence shown here is derived from an EMBL/GenBank/DDBJ whole genome shotgun (WGS) entry which is preliminary data.</text>
</comment>
<feature type="coiled-coil region" evidence="1">
    <location>
        <begin position="3"/>
        <end position="49"/>
    </location>
</feature>
<feature type="coiled-coil region" evidence="1">
    <location>
        <begin position="157"/>
        <end position="203"/>
    </location>
</feature>
<feature type="coiled-coil region" evidence="1">
    <location>
        <begin position="80"/>
        <end position="126"/>
    </location>
</feature>
<dbReference type="EMBL" id="AQTT01000058">
    <property type="protein sequence ID" value="EOB20133.1"/>
    <property type="molecule type" value="Genomic_DNA"/>
</dbReference>
<name>R0N4S8_STRMT</name>
<sequence>QAIDDALKAKNDAIDANNDLTAEEKAKAKEDAKAKADAAKQAIDTATTNAAVEQAKNDGATSISSVTPTPVAKPAAKQAIDDALKAKNDAIDANNDLTAEEKAKAKEDAKAKADAAKQAIDTATTNAAVEQAKNDGATSVDSVTPTPVAKPAAKKSIDDALKAKNDAIDANNDLTDEEKTAAKADAKAKADAAKQAIDNATTNAAVEQAKNDGATSVDSVTPTPVAKPAAKKSIDDALKAKNDAIDANNDLTDEEKTAAKADAKAKSDAAKQAIDKATTNDAVTQAKNDGATSVDSVTPTPVAKPAAKKAIDDALKAKNDAIDANNDLTAE</sequence>